<sequence>MGLLSRFLLLFAALFYSGVLAAQTKVYVAAYDYPPYFSDILETDLTRELVKRLNEHQDNYEFIIEVIPPSGRYEALSVGGCCDAIFFESPSWGWRNHDVEIEKTFPLVRGKERLVAAKKAGRTQSFFNSYEGKRFAGVKGYHYLIAGELKASDELKQEYTVYLADSRITNIRMVLGGRVDLTTVNDELLAALDGSQQIKVENLLLAESTDFQYELHLLVGPSKKIEASTLQRMLSELGRKGEIDRLFRRFNMERFQLYRPSTIR</sequence>
<accession>A0ABM6LVR8</accession>
<gene>
    <name evidence="2" type="ORF">CEW91_10900</name>
</gene>
<proteinExistence type="predicted"/>
<reference evidence="2 3" key="1">
    <citation type="submission" date="2017-06" db="EMBL/GenBank/DDBJ databases">
        <title>Complete genome sequence of Idiomarina piscisalsi strain 10PY1A isolated from soil of Soudi Arabia.</title>
        <authorList>
            <person name="Kim M.-C."/>
            <person name="Jung B.K."/>
            <person name="Budiyanto F."/>
            <person name="Nzila A."/>
            <person name="Shin J.-H."/>
        </authorList>
    </citation>
    <scope>NUCLEOTIDE SEQUENCE [LARGE SCALE GENOMIC DNA]</scope>
    <source>
        <strain evidence="2 3">10PY1A</strain>
    </source>
</reference>
<feature type="chain" id="PRO_5045787933" evidence="1">
    <location>
        <begin position="22"/>
        <end position="264"/>
    </location>
</feature>
<dbReference type="SUPFAM" id="SSF53850">
    <property type="entry name" value="Periplasmic binding protein-like II"/>
    <property type="match status" value="1"/>
</dbReference>
<feature type="signal peptide" evidence="1">
    <location>
        <begin position="1"/>
        <end position="21"/>
    </location>
</feature>
<keyword evidence="1" id="KW-0732">Signal</keyword>
<dbReference type="EMBL" id="CP022133">
    <property type="protein sequence ID" value="ASG66616.1"/>
    <property type="molecule type" value="Genomic_DNA"/>
</dbReference>
<organism evidence="2 3">
    <name type="scientific">Idiomarina piscisalsi</name>
    <dbReference type="NCBI Taxonomy" id="1096243"/>
    <lineage>
        <taxon>Bacteria</taxon>
        <taxon>Pseudomonadati</taxon>
        <taxon>Pseudomonadota</taxon>
        <taxon>Gammaproteobacteria</taxon>
        <taxon>Alteromonadales</taxon>
        <taxon>Idiomarinaceae</taxon>
        <taxon>Idiomarina</taxon>
    </lineage>
</organism>
<keyword evidence="3" id="KW-1185">Reference proteome</keyword>
<name>A0ABM6LVR8_9GAMM</name>
<evidence type="ECO:0000313" key="2">
    <source>
        <dbReference type="EMBL" id="ASG66616.1"/>
    </source>
</evidence>
<protein>
    <submittedName>
        <fullName evidence="2">Amino acid ABC transporter substrate-binding protein</fullName>
    </submittedName>
</protein>
<evidence type="ECO:0000256" key="1">
    <source>
        <dbReference type="SAM" id="SignalP"/>
    </source>
</evidence>
<evidence type="ECO:0000313" key="3">
    <source>
        <dbReference type="Proteomes" id="UP000197717"/>
    </source>
</evidence>
<dbReference type="RefSeq" id="WP_088769002.1">
    <property type="nucleotide sequence ID" value="NZ_CP022133.1"/>
</dbReference>
<dbReference type="Proteomes" id="UP000197717">
    <property type="component" value="Chromosome"/>
</dbReference>